<dbReference type="SUPFAM" id="SSF46894">
    <property type="entry name" value="C-terminal effector domain of the bipartite response regulators"/>
    <property type="match status" value="1"/>
</dbReference>
<evidence type="ECO:0000313" key="4">
    <source>
        <dbReference type="EMBL" id="MBB4677171.1"/>
    </source>
</evidence>
<dbReference type="PRINTS" id="PR00038">
    <property type="entry name" value="HTHLUXR"/>
</dbReference>
<keyword evidence="2" id="KW-0067">ATP-binding</keyword>
<keyword evidence="5" id="KW-1185">Reference proteome</keyword>
<dbReference type="GO" id="GO:0005737">
    <property type="term" value="C:cytoplasm"/>
    <property type="evidence" value="ECO:0007669"/>
    <property type="project" value="TreeGrafter"/>
</dbReference>
<dbReference type="InterPro" id="IPR016032">
    <property type="entry name" value="Sig_transdc_resp-reg_C-effctor"/>
</dbReference>
<evidence type="ECO:0000256" key="1">
    <source>
        <dbReference type="ARBA" id="ARBA00022741"/>
    </source>
</evidence>
<dbReference type="GO" id="GO:0004016">
    <property type="term" value="F:adenylate cyclase activity"/>
    <property type="evidence" value="ECO:0007669"/>
    <property type="project" value="TreeGrafter"/>
</dbReference>
<gene>
    <name evidence="4" type="ORF">HNR67_003289</name>
</gene>
<dbReference type="AlphaFoldDB" id="A0A7W7C9S5"/>
<dbReference type="GO" id="GO:0006355">
    <property type="term" value="P:regulation of DNA-templated transcription"/>
    <property type="evidence" value="ECO:0007669"/>
    <property type="project" value="InterPro"/>
</dbReference>
<dbReference type="PANTHER" id="PTHR16305:SF28">
    <property type="entry name" value="GUANYLATE CYCLASE DOMAIN-CONTAINING PROTEIN"/>
    <property type="match status" value="1"/>
</dbReference>
<evidence type="ECO:0000259" key="3">
    <source>
        <dbReference type="PROSITE" id="PS50043"/>
    </source>
</evidence>
<dbReference type="InterPro" id="IPR036388">
    <property type="entry name" value="WH-like_DNA-bd_sf"/>
</dbReference>
<sequence length="816" mass="85521">MTPGLNAAKFVVREKELEQALGALLAGRGMVIVGPVGVGRTAFLAAVAARLNASRYAVVWTSATEASRELPFGAFTGLLGVTEQVSQGGLVGALLRRAEGRTPVLVIDDAHYLDPASAALALGLAHEREVRLLITARPDAPMPDAVVALWKDRYLRRLDLEPFGLDGTTRLVRALLDGVAAGPTVRLLHGWTGGNPLFLTELVRHALATGRLVTEGGLWWWRGALSVPPRLAELFDGWLRGLDHAQRDALAAVALGEPLPLALLDAVAPGVVESLEERGLLRSADGDGRIVVRPAQRMLGAALRHRLPGLRRRRLCAELLTAGADAVDPVQRARWQLDADHPPEPGTLLRAAALTCRHDPELAARLARRALERTDLAAPVLAAALVELGDPDQARQVLRNAGPRARLALAAHRCWAERDPSGAHADLSALPGAAAAGLDALVLLFAGRTAEAEQTAAEALRAHGPGLASARLAHLLARVLAGRTAAAAAVAPRTGDELAGYALARLWRGEDVRLPLGDLAFGRLPHAPGSAAARHIAEAGLPDTEWSLLSGYAHTLAGEPDLAVARLREAVVQQNGGHRLFRTEAASWLAMALLAQRRPADAAAVLAAHPPDAIALLPGLSDQATGALAAARGDLPGALAAYSSAAATARSAGAHTLELTALTELRWLAPGASPDRLAALLTSVDAPRLAAEAAAALAVSRGDPGELLEHAAHLEKLGLTDRAARLAEAASSTGGDRRGEAVLLVSRLRGHAAVAVTGSVALTPREMEIAALAADGRSDREVARALGLSVRTVQSHLARIYRKLGVHSRRDLPFRR</sequence>
<proteinExistence type="predicted"/>
<keyword evidence="4" id="KW-0238">DNA-binding</keyword>
<dbReference type="Proteomes" id="UP000533598">
    <property type="component" value="Unassembled WGS sequence"/>
</dbReference>
<dbReference type="SUPFAM" id="SSF52540">
    <property type="entry name" value="P-loop containing nucleoside triphosphate hydrolases"/>
    <property type="match status" value="1"/>
</dbReference>
<accession>A0A7W7C9S5</accession>
<evidence type="ECO:0000256" key="2">
    <source>
        <dbReference type="ARBA" id="ARBA00022840"/>
    </source>
</evidence>
<dbReference type="Gene3D" id="1.10.10.10">
    <property type="entry name" value="Winged helix-like DNA-binding domain superfamily/Winged helix DNA-binding domain"/>
    <property type="match status" value="1"/>
</dbReference>
<organism evidence="4 5">
    <name type="scientific">Crossiella cryophila</name>
    <dbReference type="NCBI Taxonomy" id="43355"/>
    <lineage>
        <taxon>Bacteria</taxon>
        <taxon>Bacillati</taxon>
        <taxon>Actinomycetota</taxon>
        <taxon>Actinomycetes</taxon>
        <taxon>Pseudonocardiales</taxon>
        <taxon>Pseudonocardiaceae</taxon>
        <taxon>Crossiella</taxon>
    </lineage>
</organism>
<dbReference type="Gene3D" id="3.40.50.300">
    <property type="entry name" value="P-loop containing nucleotide triphosphate hydrolases"/>
    <property type="match status" value="1"/>
</dbReference>
<dbReference type="CDD" id="cd00009">
    <property type="entry name" value="AAA"/>
    <property type="match status" value="1"/>
</dbReference>
<dbReference type="EMBL" id="JACHMH010000001">
    <property type="protein sequence ID" value="MBB4677171.1"/>
    <property type="molecule type" value="Genomic_DNA"/>
</dbReference>
<dbReference type="GO" id="GO:0016887">
    <property type="term" value="F:ATP hydrolysis activity"/>
    <property type="evidence" value="ECO:0007669"/>
    <property type="project" value="InterPro"/>
</dbReference>
<dbReference type="CDD" id="cd06170">
    <property type="entry name" value="LuxR_C_like"/>
    <property type="match status" value="1"/>
</dbReference>
<dbReference type="GO" id="GO:0003677">
    <property type="term" value="F:DNA binding"/>
    <property type="evidence" value="ECO:0007669"/>
    <property type="project" value="UniProtKB-KW"/>
</dbReference>
<dbReference type="GO" id="GO:0005524">
    <property type="term" value="F:ATP binding"/>
    <property type="evidence" value="ECO:0007669"/>
    <property type="project" value="UniProtKB-KW"/>
</dbReference>
<dbReference type="InterPro" id="IPR003593">
    <property type="entry name" value="AAA+_ATPase"/>
</dbReference>
<dbReference type="InterPro" id="IPR027417">
    <property type="entry name" value="P-loop_NTPase"/>
</dbReference>
<dbReference type="InterPro" id="IPR041664">
    <property type="entry name" value="AAA_16"/>
</dbReference>
<dbReference type="Pfam" id="PF00196">
    <property type="entry name" value="GerE"/>
    <property type="match status" value="1"/>
</dbReference>
<dbReference type="Pfam" id="PF13191">
    <property type="entry name" value="AAA_16"/>
    <property type="match status" value="1"/>
</dbReference>
<feature type="domain" description="HTH luxR-type" evidence="3">
    <location>
        <begin position="755"/>
        <end position="816"/>
    </location>
</feature>
<dbReference type="SMART" id="SM00382">
    <property type="entry name" value="AAA"/>
    <property type="match status" value="1"/>
</dbReference>
<dbReference type="RefSeq" id="WP_185003095.1">
    <property type="nucleotide sequence ID" value="NZ_JACHMH010000001.1"/>
</dbReference>
<comment type="caution">
    <text evidence="4">The sequence shown here is derived from an EMBL/GenBank/DDBJ whole genome shotgun (WGS) entry which is preliminary data.</text>
</comment>
<reference evidence="4 5" key="1">
    <citation type="submission" date="2020-08" db="EMBL/GenBank/DDBJ databases">
        <title>Sequencing the genomes of 1000 actinobacteria strains.</title>
        <authorList>
            <person name="Klenk H.-P."/>
        </authorList>
    </citation>
    <scope>NUCLEOTIDE SEQUENCE [LARGE SCALE GENOMIC DNA]</scope>
    <source>
        <strain evidence="4 5">DSM 44230</strain>
    </source>
</reference>
<dbReference type="PANTHER" id="PTHR16305">
    <property type="entry name" value="TESTICULAR SOLUBLE ADENYLYL CYCLASE"/>
    <property type="match status" value="1"/>
</dbReference>
<evidence type="ECO:0000313" key="5">
    <source>
        <dbReference type="Proteomes" id="UP000533598"/>
    </source>
</evidence>
<keyword evidence="1" id="KW-0547">Nucleotide-binding</keyword>
<protein>
    <submittedName>
        <fullName evidence="4">DNA-binding CsgD family transcriptional regulator</fullName>
    </submittedName>
</protein>
<dbReference type="InterPro" id="IPR000792">
    <property type="entry name" value="Tscrpt_reg_LuxR_C"/>
</dbReference>
<dbReference type="SMART" id="SM00421">
    <property type="entry name" value="HTH_LUXR"/>
    <property type="match status" value="1"/>
</dbReference>
<dbReference type="PROSITE" id="PS50043">
    <property type="entry name" value="HTH_LUXR_2"/>
    <property type="match status" value="1"/>
</dbReference>
<name>A0A7W7C9S5_9PSEU</name>